<evidence type="ECO:0000313" key="4">
    <source>
        <dbReference type="Proteomes" id="UP000663903"/>
    </source>
</evidence>
<dbReference type="AlphaFoldDB" id="A0A975CJQ8"/>
<proteinExistence type="predicted"/>
<protein>
    <submittedName>
        <fullName evidence="3">Helix-turn-helix transcriptional regulator</fullName>
    </submittedName>
</protein>
<organism evidence="3 4">
    <name type="scientific">Ottowia testudinis</name>
    <dbReference type="NCBI Taxonomy" id="2816950"/>
    <lineage>
        <taxon>Bacteria</taxon>
        <taxon>Pseudomonadati</taxon>
        <taxon>Pseudomonadota</taxon>
        <taxon>Betaproteobacteria</taxon>
        <taxon>Burkholderiales</taxon>
        <taxon>Comamonadaceae</taxon>
        <taxon>Ottowia</taxon>
    </lineage>
</organism>
<dbReference type="Gene3D" id="1.10.260.40">
    <property type="entry name" value="lambda repressor-like DNA-binding domains"/>
    <property type="match status" value="1"/>
</dbReference>
<feature type="domain" description="HTH cro/C1-type" evidence="2">
    <location>
        <begin position="11"/>
        <end position="65"/>
    </location>
</feature>
<dbReference type="EMBL" id="CP071796">
    <property type="protein sequence ID" value="QTD46346.1"/>
    <property type="molecule type" value="Genomic_DNA"/>
</dbReference>
<evidence type="ECO:0000256" key="1">
    <source>
        <dbReference type="ARBA" id="ARBA00023125"/>
    </source>
</evidence>
<accession>A0A975CJQ8</accession>
<gene>
    <name evidence="3" type="ORF">J1M35_05490</name>
</gene>
<dbReference type="SUPFAM" id="SSF47413">
    <property type="entry name" value="lambda repressor-like DNA-binding domains"/>
    <property type="match status" value="1"/>
</dbReference>
<dbReference type="InterPro" id="IPR050807">
    <property type="entry name" value="TransReg_Diox_bact_type"/>
</dbReference>
<dbReference type="PANTHER" id="PTHR46797">
    <property type="entry name" value="HTH-TYPE TRANSCRIPTIONAL REGULATOR"/>
    <property type="match status" value="1"/>
</dbReference>
<sequence length="83" mass="9248">MELETGFGKVLRKLREERELTQEALAFEAGISRNYVSLMELGQKSPSLRTLQALSNALGVSLTVLMQRLESELAQGAKAARRR</sequence>
<dbReference type="GO" id="GO:0003677">
    <property type="term" value="F:DNA binding"/>
    <property type="evidence" value="ECO:0007669"/>
    <property type="project" value="UniProtKB-KW"/>
</dbReference>
<name>A0A975CJQ8_9BURK</name>
<keyword evidence="4" id="KW-1185">Reference proteome</keyword>
<dbReference type="Pfam" id="PF01381">
    <property type="entry name" value="HTH_3"/>
    <property type="match status" value="1"/>
</dbReference>
<dbReference type="CDD" id="cd00093">
    <property type="entry name" value="HTH_XRE"/>
    <property type="match status" value="1"/>
</dbReference>
<dbReference type="InterPro" id="IPR001387">
    <property type="entry name" value="Cro/C1-type_HTH"/>
</dbReference>
<dbReference type="KEGG" id="otd:J1M35_05490"/>
<dbReference type="GO" id="GO:0003700">
    <property type="term" value="F:DNA-binding transcription factor activity"/>
    <property type="evidence" value="ECO:0007669"/>
    <property type="project" value="TreeGrafter"/>
</dbReference>
<dbReference type="InterPro" id="IPR010982">
    <property type="entry name" value="Lambda_DNA-bd_dom_sf"/>
</dbReference>
<dbReference type="SMART" id="SM00530">
    <property type="entry name" value="HTH_XRE"/>
    <property type="match status" value="1"/>
</dbReference>
<keyword evidence="1" id="KW-0238">DNA-binding</keyword>
<dbReference type="PROSITE" id="PS50943">
    <property type="entry name" value="HTH_CROC1"/>
    <property type="match status" value="1"/>
</dbReference>
<dbReference type="Proteomes" id="UP000663903">
    <property type="component" value="Chromosome"/>
</dbReference>
<reference evidence="3" key="1">
    <citation type="submission" date="2021-03" db="EMBL/GenBank/DDBJ databases">
        <title>Ottowia sp. 27C isolated from the cloaca of a Giant Asian pond turtle (Heosemys grandis).</title>
        <authorList>
            <person name="Spergser J."/>
            <person name="Busse H.-J."/>
        </authorList>
    </citation>
    <scope>NUCLEOTIDE SEQUENCE</scope>
    <source>
        <strain evidence="3">27C</strain>
    </source>
</reference>
<dbReference type="GO" id="GO:0005829">
    <property type="term" value="C:cytosol"/>
    <property type="evidence" value="ECO:0007669"/>
    <property type="project" value="TreeGrafter"/>
</dbReference>
<dbReference type="RefSeq" id="WP_208010245.1">
    <property type="nucleotide sequence ID" value="NZ_CP071796.1"/>
</dbReference>
<evidence type="ECO:0000259" key="2">
    <source>
        <dbReference type="PROSITE" id="PS50943"/>
    </source>
</evidence>
<dbReference type="PANTHER" id="PTHR46797:SF1">
    <property type="entry name" value="METHYLPHOSPHONATE SYNTHASE"/>
    <property type="match status" value="1"/>
</dbReference>
<evidence type="ECO:0000313" key="3">
    <source>
        <dbReference type="EMBL" id="QTD46346.1"/>
    </source>
</evidence>